<dbReference type="GO" id="GO:0006896">
    <property type="term" value="P:Golgi to vacuole transport"/>
    <property type="evidence" value="ECO:0007669"/>
    <property type="project" value="TreeGrafter"/>
</dbReference>
<evidence type="ECO:0000256" key="5">
    <source>
        <dbReference type="ARBA" id="ARBA00023136"/>
    </source>
</evidence>
<comment type="subcellular location">
    <subcellularLocation>
        <location evidence="1">Membrane</location>
    </subcellularLocation>
</comment>
<dbReference type="EMBL" id="DF836337">
    <property type="protein sequence ID" value="GAN03792.1"/>
    <property type="molecule type" value="Genomic_DNA"/>
</dbReference>
<dbReference type="STRING" id="91626.A0A0C9ML11"/>
<dbReference type="InterPro" id="IPR006581">
    <property type="entry name" value="VPS10"/>
</dbReference>
<dbReference type="Gene3D" id="2.10.70.80">
    <property type="match status" value="3"/>
</dbReference>
<feature type="domain" description="VPS10" evidence="9">
    <location>
        <begin position="741"/>
        <end position="1352"/>
    </location>
</feature>
<evidence type="ECO:0000256" key="2">
    <source>
        <dbReference type="ARBA" id="ARBA00008251"/>
    </source>
</evidence>
<keyword evidence="7" id="KW-1133">Transmembrane helix</keyword>
<evidence type="ECO:0000256" key="3">
    <source>
        <dbReference type="ARBA" id="ARBA00022729"/>
    </source>
</evidence>
<dbReference type="InterPro" id="IPR036278">
    <property type="entry name" value="Sialidase_sf"/>
</dbReference>
<sequence length="2147" mass="241625">MNMLWQASRRGLSFIYLLLISLLLLKGVSTQSVQKTGFDKTPNKFFYFKDSQVVLWLDASAHTLYRSENQGKQWEKVKDVGQDEANFLYEHPFDSDRAYIIGKSKRHWKTTDKGKSWQEFSTPVEPAAVGPHLSFHAERPGYILFTGFKCKLGSWTGVDCHDETHYTLNNFEELTLLRTHTTTCIWSLSSPRFENAPVKEIMCVESPTKSGLTSVLNPDEFRLVQTEDFFHTEKVVDFNTGRPVKGVIAVSAINRFIVAVVKPSADKLDMVFYISQDGENWHEAIFPDGANLHEKSFTIVESPGASLMIDVLGGGTDQFGSMYKSNSNGTFFIKSLENTNRNVMGYIDFERIQGVEGILIANVIMNPRQVESQGVGKEVRTRMSFDDGASWKELGSVKDMNGNNMRCSDRDCALHLHSVTSNHNTGQVSSAESAIGVMMGVGNYGANLLEYDECDTFLSEDYGLTWRMVREGAHKYEFGDMGTLLVLVDDEKETDHVWWSKNRGQTWDKLDLGISIRARMLTTDPESSSRNFLLVGSSVRSSSDVKVQAIQLDFANVFSRQCELNEKDESRSDYERFVARDITSGPDCLMGHEQIFYRRKADRDCYVGRDYQDPIVELKDCPCTRADYECDYNFMRNPDGSCTRVGPDRISEDVCRSKDDFYPGSSGYRLIPGNTCVLGNGTPLDEPVDRKCSENIGGITPNPISPGHGNDMAKPSDDTISKYTIVFDDEIEQFVYFRDSEAILIRLQNGELWRSSNQGVKWESVLKENGRVTNVVLHEFDNHRAYAFLEDGIHLTDDQGASWRTIKLPLPPSRRTSNVLDFHPQERDWLLFVGESNDPEPHSEAFISRNHGNSWDSLDMYVEKCIFGRDSKYDVEKETIFCSAYDKNRIGGDLRLLRTTDWGRTTESYFDNVVEFFVVEDFMAVASSNKGDLSLFVSVNGKTFAEAQFPPDQYINRNTFTVLQSTTHAILLNIFKSTGFGTAYGSLYKSNENGTFYHLALDNTNGDANGYVDFEKIQSVDGIILANQVWNADDLVGSPEKVKKVRTMISWDDGGIWQPLQPPKNFDCSTKECTLNLHSRTDIHGPGAIFSSSGAPGLAMGVGNVGASMNAYSESDTFLTRDGGHTWTMIQEGEHFYEFGDQGSVLVLINDEKPTKELLYSWDQGETWHFYEFSADEIRVNTLTTDPKSSTLKFVIIGHSRGVERAQVVITVDFSETKQRKCVIDKHNDEKSDFERWIPKDDDGDDACLLGKKTAHWRRKKDRVCIVNAQFQEPEVITENCECRDIDFECEFGFWRNEENECVFKGRHPDRPPKCEPGSTFRGRSGYKKNAKSTCSGGINLEDQKEWPCGSTGGILSSSTEFTDRVVDYIYFTDTDRVIVRTQDGKIWRSDNDGYSWKELFSGHKVIAIYQNPHFDQRAFFITEGTTHFVTSDKASNFDEIKTPIPPLTYLFGSVMSFHNDDPDYVLYLGEKNCDALASNCHSEAFYSRDHGRNWASIGTYMRSCIWGREGAIDATHRNSIFCEQYREQSGNQLTLAGNTVQFVSSQNYFHDKKVLFEDIVGVTVFGKYMVVAASKNGGANLRLHVSLDGSTFAAASFPASFDLSPEAFTIMESANSMWIHVSTNTHRGSEYGTIFTSNSNGTYYVSSLENANRNEMGIVDFEKMQGIEGIAIANVVSNPGQANKGDPKKLVTRKTADAGGHWNLLAPPQKDSKGQTYDCHDAECALHLHCYSERQNSRDLFSLSSAVGLMVGVGNVGTSLSAYRDGDMFLTRDAGKTWTEIEKGAHLWEFADQGALLILVDNEQPTNVLKYTTNEGMTWNTFEFAKRGEKVIIEDIITQPDGTSQKYVLFGLKNGKSVAFHVDFSSLHPTKCILDNDHPNDDDFELWSPEDTRGEQCLFGRETKYFRRIQDRDCYIGEKLVQPREIVRNCTCTEEDYECDFNFVRDSNNKCVLVPGYSPLEPTCDGTRDFYYTPTGYRKIAASTCQGGTELEKIGAEQMWCPGASHSGSGWVAFIFAPIIAAGLVFAALHYRKRGGFGRIRLPDSTQQMGSDFLSSPIITKIAAAAVVIPVAIIGILSRIQLPRSLPDINLFSNWHLPSFMSRRRGGDGYTALGQDEHTDVLLEDYDGSEEHLIDEADEFDDADEF</sequence>
<evidence type="ECO:0000256" key="7">
    <source>
        <dbReference type="SAM" id="Phobius"/>
    </source>
</evidence>
<dbReference type="OrthoDB" id="443634at2759"/>
<evidence type="ECO:0000259" key="9">
    <source>
        <dbReference type="SMART" id="SM00602"/>
    </source>
</evidence>
<dbReference type="GO" id="GO:0005829">
    <property type="term" value="C:cytosol"/>
    <property type="evidence" value="ECO:0007669"/>
    <property type="project" value="GOC"/>
</dbReference>
<dbReference type="InterPro" id="IPR015943">
    <property type="entry name" value="WD40/YVTN_repeat-like_dom_sf"/>
</dbReference>
<feature type="transmembrane region" description="Helical" evidence="7">
    <location>
        <begin position="2012"/>
        <end position="2032"/>
    </location>
</feature>
<dbReference type="Pfam" id="PF15902">
    <property type="entry name" value="Sortilin-Vps10"/>
    <property type="match status" value="3"/>
</dbReference>
<keyword evidence="6" id="KW-0325">Glycoprotein</keyword>
<comment type="similarity">
    <text evidence="2">Belongs to the VPS10-related sortilin family.</text>
</comment>
<proteinExistence type="inferred from homology"/>
<keyword evidence="7" id="KW-0812">Transmembrane</keyword>
<evidence type="ECO:0000256" key="4">
    <source>
        <dbReference type="ARBA" id="ARBA00022737"/>
    </source>
</evidence>
<dbReference type="InterPro" id="IPR050310">
    <property type="entry name" value="VPS10-sortilin"/>
</dbReference>
<feature type="transmembrane region" description="Helical" evidence="7">
    <location>
        <begin position="2059"/>
        <end position="2078"/>
    </location>
</feature>
<dbReference type="Proteomes" id="UP000053815">
    <property type="component" value="Unassembled WGS sequence"/>
</dbReference>
<dbReference type="Gene3D" id="2.130.10.10">
    <property type="entry name" value="YVTN repeat-like/Quinoprotein amine dehydrogenase"/>
    <property type="match status" value="4"/>
</dbReference>
<organism evidence="10">
    <name type="scientific">Mucor ambiguus</name>
    <dbReference type="NCBI Taxonomy" id="91626"/>
    <lineage>
        <taxon>Eukaryota</taxon>
        <taxon>Fungi</taxon>
        <taxon>Fungi incertae sedis</taxon>
        <taxon>Mucoromycota</taxon>
        <taxon>Mucoromycotina</taxon>
        <taxon>Mucoromycetes</taxon>
        <taxon>Mucorales</taxon>
        <taxon>Mucorineae</taxon>
        <taxon>Mucoraceae</taxon>
        <taxon>Mucor</taxon>
    </lineage>
</organism>
<dbReference type="SUPFAM" id="SSF110296">
    <property type="entry name" value="Oligoxyloglucan reducing end-specific cellobiohydrolase"/>
    <property type="match status" value="2"/>
</dbReference>
<feature type="domain" description="VPS10" evidence="9">
    <location>
        <begin position="53"/>
        <end position="691"/>
    </location>
</feature>
<dbReference type="GO" id="GO:0006895">
    <property type="term" value="P:Golgi to endosome transport"/>
    <property type="evidence" value="ECO:0007669"/>
    <property type="project" value="TreeGrafter"/>
</dbReference>
<dbReference type="GO" id="GO:0016020">
    <property type="term" value="C:membrane"/>
    <property type="evidence" value="ECO:0007669"/>
    <property type="project" value="UniProtKB-SubCell"/>
</dbReference>
<evidence type="ECO:0000256" key="8">
    <source>
        <dbReference type="SAM" id="SignalP"/>
    </source>
</evidence>
<dbReference type="Pfam" id="PF15901">
    <property type="entry name" value="Sortilin_C"/>
    <property type="match status" value="3"/>
</dbReference>
<evidence type="ECO:0000313" key="11">
    <source>
        <dbReference type="Proteomes" id="UP000053815"/>
    </source>
</evidence>
<gene>
    <name evidence="10" type="ORF">MAM1_0048d03247</name>
</gene>
<dbReference type="Gene3D" id="3.30.60.270">
    <property type="match status" value="3"/>
</dbReference>
<feature type="domain" description="VPS10" evidence="9">
    <location>
        <begin position="1376"/>
        <end position="2007"/>
    </location>
</feature>
<keyword evidence="4" id="KW-0677">Repeat</keyword>
<protein>
    <submittedName>
        <fullName evidence="10">Signal sequence binding protein</fullName>
    </submittedName>
</protein>
<reference evidence="10" key="1">
    <citation type="submission" date="2014-09" db="EMBL/GenBank/DDBJ databases">
        <title>Draft genome sequence of an oleaginous Mucoromycotina fungus Mucor ambiguus NBRC6742.</title>
        <authorList>
            <person name="Takeda I."/>
            <person name="Yamane N."/>
            <person name="Morita T."/>
            <person name="Tamano K."/>
            <person name="Machida M."/>
            <person name="Baker S."/>
            <person name="Koike H."/>
        </authorList>
    </citation>
    <scope>NUCLEOTIDE SEQUENCE</scope>
    <source>
        <strain evidence="10">NBRC 6742</strain>
    </source>
</reference>
<dbReference type="FunFam" id="3.30.60.270:FF:000005">
    <property type="entry name" value="Sortilin"/>
    <property type="match status" value="2"/>
</dbReference>
<feature type="chain" id="PRO_5002199610" evidence="8">
    <location>
        <begin position="31"/>
        <end position="2147"/>
    </location>
</feature>
<keyword evidence="5 7" id="KW-0472">Membrane</keyword>
<name>A0A0C9ML11_9FUNG</name>
<evidence type="ECO:0000256" key="6">
    <source>
        <dbReference type="ARBA" id="ARBA00023180"/>
    </source>
</evidence>
<dbReference type="GO" id="GO:0006623">
    <property type="term" value="P:protein targeting to vacuole"/>
    <property type="evidence" value="ECO:0007669"/>
    <property type="project" value="TreeGrafter"/>
</dbReference>
<dbReference type="InterPro" id="IPR031777">
    <property type="entry name" value="Sortilin_C"/>
</dbReference>
<dbReference type="SUPFAM" id="SSF50939">
    <property type="entry name" value="Sialidases"/>
    <property type="match status" value="1"/>
</dbReference>
<evidence type="ECO:0000256" key="1">
    <source>
        <dbReference type="ARBA" id="ARBA00004370"/>
    </source>
</evidence>
<feature type="signal peptide" evidence="8">
    <location>
        <begin position="1"/>
        <end position="30"/>
    </location>
</feature>
<accession>A0A0C9ML11</accession>
<evidence type="ECO:0000313" key="10">
    <source>
        <dbReference type="EMBL" id="GAN03792.1"/>
    </source>
</evidence>
<keyword evidence="3 8" id="KW-0732">Signal</keyword>
<dbReference type="InterPro" id="IPR031778">
    <property type="entry name" value="Sortilin_N"/>
</dbReference>
<dbReference type="PANTHER" id="PTHR12106">
    <property type="entry name" value="SORTILIN RELATED"/>
    <property type="match status" value="1"/>
</dbReference>
<keyword evidence="11" id="KW-1185">Reference proteome</keyword>
<dbReference type="PANTHER" id="PTHR12106:SF27">
    <property type="entry name" value="SORTILIN-RELATED RECEPTOR"/>
    <property type="match status" value="1"/>
</dbReference>
<dbReference type="GO" id="GO:0005794">
    <property type="term" value="C:Golgi apparatus"/>
    <property type="evidence" value="ECO:0007669"/>
    <property type="project" value="TreeGrafter"/>
</dbReference>
<dbReference type="SMART" id="SM00602">
    <property type="entry name" value="VPS10"/>
    <property type="match status" value="3"/>
</dbReference>